<evidence type="ECO:0000313" key="1">
    <source>
        <dbReference type="EMBL" id="KAK4016891.1"/>
    </source>
</evidence>
<organism evidence="1 2">
    <name type="scientific">Daphnia magna</name>
    <dbReference type="NCBI Taxonomy" id="35525"/>
    <lineage>
        <taxon>Eukaryota</taxon>
        <taxon>Metazoa</taxon>
        <taxon>Ecdysozoa</taxon>
        <taxon>Arthropoda</taxon>
        <taxon>Crustacea</taxon>
        <taxon>Branchiopoda</taxon>
        <taxon>Diplostraca</taxon>
        <taxon>Cladocera</taxon>
        <taxon>Anomopoda</taxon>
        <taxon>Daphniidae</taxon>
        <taxon>Daphnia</taxon>
    </lineage>
</organism>
<dbReference type="EMBL" id="JAOYFB010000005">
    <property type="protein sequence ID" value="KAK4016891.1"/>
    <property type="molecule type" value="Genomic_DNA"/>
</dbReference>
<proteinExistence type="predicted"/>
<reference evidence="1 2" key="1">
    <citation type="journal article" date="2023" name="Nucleic Acids Res.">
        <title>The hologenome of Daphnia magna reveals possible DNA methylation and microbiome-mediated evolution of the host genome.</title>
        <authorList>
            <person name="Chaturvedi A."/>
            <person name="Li X."/>
            <person name="Dhandapani V."/>
            <person name="Marshall H."/>
            <person name="Kissane S."/>
            <person name="Cuenca-Cambronero M."/>
            <person name="Asole G."/>
            <person name="Calvet F."/>
            <person name="Ruiz-Romero M."/>
            <person name="Marangio P."/>
            <person name="Guigo R."/>
            <person name="Rago D."/>
            <person name="Mirbahai L."/>
            <person name="Eastwood N."/>
            <person name="Colbourne J.K."/>
            <person name="Zhou J."/>
            <person name="Mallon E."/>
            <person name="Orsini L."/>
        </authorList>
    </citation>
    <scope>NUCLEOTIDE SEQUENCE [LARGE SCALE GENOMIC DNA]</scope>
    <source>
        <strain evidence="1">LRV0_1</strain>
    </source>
</reference>
<gene>
    <name evidence="1" type="ORF">OUZ56_031856</name>
</gene>
<evidence type="ECO:0000313" key="2">
    <source>
        <dbReference type="Proteomes" id="UP001234178"/>
    </source>
</evidence>
<accession>A0ABQ9ZVE2</accession>
<dbReference type="Proteomes" id="UP001234178">
    <property type="component" value="Unassembled WGS sequence"/>
</dbReference>
<protein>
    <submittedName>
        <fullName evidence="1">Uncharacterized protein</fullName>
    </submittedName>
</protein>
<comment type="caution">
    <text evidence="1">The sequence shown here is derived from an EMBL/GenBank/DDBJ whole genome shotgun (WGS) entry which is preliminary data.</text>
</comment>
<keyword evidence="2" id="KW-1185">Reference proteome</keyword>
<name>A0ABQ9ZVE2_9CRUS</name>
<sequence length="116" mass="13107">MTQNLVGYFGGHGSALALHSTMTHHLNKNSKKETFEPFSYILPRVNFNYRLGIDKITIVFYKFSALTVKPSNLISFILDFMEIKIPPKDVIFEAYGHASFNSSTIFSPIVLNVTNC</sequence>